<dbReference type="Proteomes" id="UP001283361">
    <property type="component" value="Unassembled WGS sequence"/>
</dbReference>
<proteinExistence type="predicted"/>
<name>A0AAE1DAC8_9GAST</name>
<sequence length="115" mass="12801">MGQTLGPGWLEAVVSAEHLDGERWGVNLETMGQTLSQGGWKLWLVLSTWYLIDGERWGVNLETMGQTLSQCGWKLWPSADTWYLIDGERWGVNLETIHQDPGAREWPGGCGSPGT</sequence>
<dbReference type="EMBL" id="JAWDGP010004596">
    <property type="protein sequence ID" value="KAK3763142.1"/>
    <property type="molecule type" value="Genomic_DNA"/>
</dbReference>
<protein>
    <submittedName>
        <fullName evidence="1">Uncharacterized protein</fullName>
    </submittedName>
</protein>
<keyword evidence="2" id="KW-1185">Reference proteome</keyword>
<reference evidence="1" key="1">
    <citation type="journal article" date="2023" name="G3 (Bethesda)">
        <title>A reference genome for the long-term kleptoplast-retaining sea slug Elysia crispata morphotype clarki.</title>
        <authorList>
            <person name="Eastman K.E."/>
            <person name="Pendleton A.L."/>
            <person name="Shaikh M.A."/>
            <person name="Suttiyut T."/>
            <person name="Ogas R."/>
            <person name="Tomko P."/>
            <person name="Gavelis G."/>
            <person name="Widhalm J.R."/>
            <person name="Wisecaver J.H."/>
        </authorList>
    </citation>
    <scope>NUCLEOTIDE SEQUENCE</scope>
    <source>
        <strain evidence="1">ECLA1</strain>
    </source>
</reference>
<organism evidence="1 2">
    <name type="scientific">Elysia crispata</name>
    <name type="common">lettuce slug</name>
    <dbReference type="NCBI Taxonomy" id="231223"/>
    <lineage>
        <taxon>Eukaryota</taxon>
        <taxon>Metazoa</taxon>
        <taxon>Spiralia</taxon>
        <taxon>Lophotrochozoa</taxon>
        <taxon>Mollusca</taxon>
        <taxon>Gastropoda</taxon>
        <taxon>Heterobranchia</taxon>
        <taxon>Euthyneura</taxon>
        <taxon>Panpulmonata</taxon>
        <taxon>Sacoglossa</taxon>
        <taxon>Placobranchoidea</taxon>
        <taxon>Plakobranchidae</taxon>
        <taxon>Elysia</taxon>
    </lineage>
</organism>
<gene>
    <name evidence="1" type="ORF">RRG08_006709</name>
</gene>
<accession>A0AAE1DAC8</accession>
<comment type="caution">
    <text evidence="1">The sequence shown here is derived from an EMBL/GenBank/DDBJ whole genome shotgun (WGS) entry which is preliminary data.</text>
</comment>
<dbReference type="AlphaFoldDB" id="A0AAE1DAC8"/>
<evidence type="ECO:0000313" key="1">
    <source>
        <dbReference type="EMBL" id="KAK3763142.1"/>
    </source>
</evidence>
<evidence type="ECO:0000313" key="2">
    <source>
        <dbReference type="Proteomes" id="UP001283361"/>
    </source>
</evidence>